<gene>
    <name evidence="2" type="ORF">ELQ94_12830</name>
</gene>
<dbReference type="OrthoDB" id="9797989at2"/>
<dbReference type="Proteomes" id="UP000274909">
    <property type="component" value="Unassembled WGS sequence"/>
</dbReference>
<feature type="domain" description="N-acetyltransferase" evidence="1">
    <location>
        <begin position="26"/>
        <end position="164"/>
    </location>
</feature>
<evidence type="ECO:0000259" key="1">
    <source>
        <dbReference type="PROSITE" id="PS51186"/>
    </source>
</evidence>
<proteinExistence type="predicted"/>
<organism evidence="2 3">
    <name type="scientific">Labedella endophytica</name>
    <dbReference type="NCBI Taxonomy" id="1523160"/>
    <lineage>
        <taxon>Bacteria</taxon>
        <taxon>Bacillati</taxon>
        <taxon>Actinomycetota</taxon>
        <taxon>Actinomycetes</taxon>
        <taxon>Micrococcales</taxon>
        <taxon>Microbacteriaceae</taxon>
        <taxon>Labedella</taxon>
    </lineage>
</organism>
<accession>A0A3S1CQQ5</accession>
<dbReference type="InterPro" id="IPR016181">
    <property type="entry name" value="Acyl_CoA_acyltransferase"/>
</dbReference>
<dbReference type="PROSITE" id="PS51186">
    <property type="entry name" value="GNAT"/>
    <property type="match status" value="1"/>
</dbReference>
<dbReference type="GO" id="GO:0005737">
    <property type="term" value="C:cytoplasm"/>
    <property type="evidence" value="ECO:0007669"/>
    <property type="project" value="TreeGrafter"/>
</dbReference>
<keyword evidence="3" id="KW-1185">Reference proteome</keyword>
<evidence type="ECO:0000313" key="3">
    <source>
        <dbReference type="Proteomes" id="UP000274909"/>
    </source>
</evidence>
<dbReference type="PANTHER" id="PTHR43441:SF6">
    <property type="entry name" value="N-ACETYLTRANSFERASE DOMAIN-CONTAINING PROTEIN"/>
    <property type="match status" value="1"/>
</dbReference>
<dbReference type="GO" id="GO:1990189">
    <property type="term" value="F:protein N-terminal-serine acetyltransferase activity"/>
    <property type="evidence" value="ECO:0007669"/>
    <property type="project" value="TreeGrafter"/>
</dbReference>
<reference evidence="2 3" key="1">
    <citation type="submission" date="2018-12" db="EMBL/GenBank/DDBJ databases">
        <authorList>
            <person name="Li F."/>
        </authorList>
    </citation>
    <scope>NUCLEOTIDE SEQUENCE [LARGE SCALE GENOMIC DNA]</scope>
    <source>
        <strain evidence="2 3">EGI 6500705</strain>
    </source>
</reference>
<dbReference type="InterPro" id="IPR000182">
    <property type="entry name" value="GNAT_dom"/>
</dbReference>
<evidence type="ECO:0000313" key="2">
    <source>
        <dbReference type="EMBL" id="RUQ99188.1"/>
    </source>
</evidence>
<dbReference type="SUPFAM" id="SSF55729">
    <property type="entry name" value="Acyl-CoA N-acyltransferases (Nat)"/>
    <property type="match status" value="1"/>
</dbReference>
<dbReference type="PANTHER" id="PTHR43441">
    <property type="entry name" value="RIBOSOMAL-PROTEIN-SERINE ACETYLTRANSFERASE"/>
    <property type="match status" value="1"/>
</dbReference>
<keyword evidence="2" id="KW-0808">Transferase</keyword>
<sequence>MIEGDGGIAETRVTLERIEPDQALRIIARDEAPGDSWEAEYPLEDELDPLRCLAASTHPHPVFTLYMIRRVSDGRAIGGFGFFGPPDEEGRVEFGYGLVPSARGIGLATEAVLLGLERARDAGARIAVAETERENHASRRVLSKAGFTEVAREGSLVLYSRDLRRA</sequence>
<dbReference type="AlphaFoldDB" id="A0A3S1CQQ5"/>
<dbReference type="Gene3D" id="3.40.630.30">
    <property type="match status" value="1"/>
</dbReference>
<name>A0A3S1CQQ5_9MICO</name>
<dbReference type="RefSeq" id="WP_127050750.1">
    <property type="nucleotide sequence ID" value="NZ_RZGZ01000003.1"/>
</dbReference>
<protein>
    <submittedName>
        <fullName evidence="2">N-acetyltransferase</fullName>
    </submittedName>
</protein>
<dbReference type="InterPro" id="IPR051908">
    <property type="entry name" value="Ribosomal_N-acetyltransferase"/>
</dbReference>
<dbReference type="EMBL" id="RZGZ01000003">
    <property type="protein sequence ID" value="RUQ99188.1"/>
    <property type="molecule type" value="Genomic_DNA"/>
</dbReference>
<comment type="caution">
    <text evidence="2">The sequence shown here is derived from an EMBL/GenBank/DDBJ whole genome shotgun (WGS) entry which is preliminary data.</text>
</comment>
<dbReference type="GO" id="GO:0008999">
    <property type="term" value="F:protein-N-terminal-alanine acetyltransferase activity"/>
    <property type="evidence" value="ECO:0007669"/>
    <property type="project" value="TreeGrafter"/>
</dbReference>
<dbReference type="Pfam" id="PF13302">
    <property type="entry name" value="Acetyltransf_3"/>
    <property type="match status" value="1"/>
</dbReference>